<evidence type="ECO:0000256" key="12">
    <source>
        <dbReference type="ARBA" id="ARBA00023033"/>
    </source>
</evidence>
<evidence type="ECO:0000256" key="1">
    <source>
        <dbReference type="ARBA" id="ARBA00001971"/>
    </source>
</evidence>
<keyword evidence="7 16" id="KW-0479">Metal-binding</keyword>
<dbReference type="EMBL" id="JAHCVI010000001">
    <property type="protein sequence ID" value="KAG7291380.1"/>
    <property type="molecule type" value="Genomic_DNA"/>
</dbReference>
<dbReference type="InterPro" id="IPR036396">
    <property type="entry name" value="Cyt_P450_sf"/>
</dbReference>
<reference evidence="18" key="1">
    <citation type="submission" date="2023-02" db="EMBL/GenBank/DDBJ databases">
        <authorList>
            <person name="Palmer J.M."/>
        </authorList>
    </citation>
    <scope>NUCLEOTIDE SEQUENCE</scope>
    <source>
        <strain evidence="18">FW57</strain>
    </source>
</reference>
<evidence type="ECO:0000313" key="18">
    <source>
        <dbReference type="EMBL" id="KAG7291380.1"/>
    </source>
</evidence>
<dbReference type="CDD" id="cd11060">
    <property type="entry name" value="CYP57A1-like"/>
    <property type="match status" value="1"/>
</dbReference>
<dbReference type="Proteomes" id="UP001197093">
    <property type="component" value="Unassembled WGS sequence"/>
</dbReference>
<protein>
    <recommendedName>
        <fullName evidence="14">Cytochrome P450 monooxygenase ABA1</fullName>
    </recommendedName>
    <alternativeName>
        <fullName evidence="15">Abscisic acid biosynthesis protein 1</fullName>
    </alternativeName>
    <alternativeName>
        <fullName evidence="13">Cytochrome P450 monooxygenase aba1</fullName>
    </alternativeName>
</protein>
<evidence type="ECO:0000313" key="19">
    <source>
        <dbReference type="Proteomes" id="UP001197093"/>
    </source>
</evidence>
<dbReference type="GO" id="GO:0020037">
    <property type="term" value="F:heme binding"/>
    <property type="evidence" value="ECO:0007669"/>
    <property type="project" value="InterPro"/>
</dbReference>
<evidence type="ECO:0000256" key="15">
    <source>
        <dbReference type="ARBA" id="ARBA00079990"/>
    </source>
</evidence>
<dbReference type="InterPro" id="IPR002401">
    <property type="entry name" value="Cyt_P450_E_grp-I"/>
</dbReference>
<comment type="cofactor">
    <cofactor evidence="1 16">
        <name>heme</name>
        <dbReference type="ChEBI" id="CHEBI:30413"/>
    </cofactor>
</comment>
<keyword evidence="17" id="KW-0472">Membrane</keyword>
<feature type="transmembrane region" description="Helical" evidence="17">
    <location>
        <begin position="185"/>
        <end position="206"/>
    </location>
</feature>
<evidence type="ECO:0000256" key="9">
    <source>
        <dbReference type="ARBA" id="ARBA00023002"/>
    </source>
</evidence>
<dbReference type="PRINTS" id="PR00463">
    <property type="entry name" value="EP450I"/>
</dbReference>
<evidence type="ECO:0000256" key="2">
    <source>
        <dbReference type="ARBA" id="ARBA00004167"/>
    </source>
</evidence>
<keyword evidence="8 17" id="KW-1133">Transmembrane helix</keyword>
<sequence>MGGFLLEAPGLERPIPLDAEQLLYLIKHKYVAYPEDVTKKDLDDRDKSDGLSRLVAVFQATSFVVSLIARGVQGLTVTTIELTTMSFVIILFGTSWCWKDKPSDVETAILLKSSVHIGEIIANPSYQTPLDFISRNETALNVVWQYYNDLARKIWFSPFTRRIHTRPWDRIPGDRFLWMDFDLEIVAGGFIVAFSSIFFIGWNFHFPTDFERWAWRAASLYMITFGVIGSLWMGLWLWILLPQKRNAENYHMSILEDSIRHPAVVFSYVVSSIFAWWRLREFKGPFSASFSYYWIIRACYSGEMGQRFAEVEKQFGTGPSSTVRIGPNELLTSNPDVIRRTSAARSKYTRSTWYKLNTVDPYDDAMLNTLDTATHDTLKAQTAPGYAGKDNPGLEGEVDFILAQVVDKIRTKYAVGKSQPGNERSKKPLLDLASMAQYFTLDSISKVAFGEEFGLVCAERDIFGHIAMLDDVAAAVVVSSGVPYLRAIVASDLMLKLMGPKPGDKRGMGVLMGRTPRTGKKIVEKRFGPDAKDQQDMLGSFIRHGLTKRQCEVEALIQIIAGSDTTATTIRATMLYLLSTPRAYRALQAEIDAGIRSGRVSNPVTNAEADELPYLQAVILEGLRIHPPFTGLPFKVVPAGGETIDGKHVPAGTHISPNFVATARNTDVFGPDAGVFRPERWLEASREERAGMRRVAELVFGYGRWGCAGKMIAFLELNKVFVELLRHFDFQLVNPTQPWKSVNYNLYLQRDMWVSVELREAEAKAEE</sequence>
<dbReference type="GO" id="GO:0016020">
    <property type="term" value="C:membrane"/>
    <property type="evidence" value="ECO:0007669"/>
    <property type="project" value="UniProtKB-SubCell"/>
</dbReference>
<keyword evidence="10 16" id="KW-0408">Iron</keyword>
<dbReference type="Gene3D" id="1.10.630.10">
    <property type="entry name" value="Cytochrome P450"/>
    <property type="match status" value="1"/>
</dbReference>
<evidence type="ECO:0000256" key="10">
    <source>
        <dbReference type="ARBA" id="ARBA00023004"/>
    </source>
</evidence>
<evidence type="ECO:0000256" key="5">
    <source>
        <dbReference type="ARBA" id="ARBA00022617"/>
    </source>
</evidence>
<keyword evidence="12" id="KW-0503">Monooxygenase</keyword>
<feature type="binding site" description="axial binding residue" evidence="16">
    <location>
        <position position="707"/>
    </location>
    <ligand>
        <name>heme</name>
        <dbReference type="ChEBI" id="CHEBI:30413"/>
    </ligand>
    <ligandPart>
        <name>Fe</name>
        <dbReference type="ChEBI" id="CHEBI:18248"/>
    </ligandPart>
</feature>
<comment type="caution">
    <text evidence="18">The sequence shown here is derived from an EMBL/GenBank/DDBJ whole genome shotgun (WGS) entry which is preliminary data.</text>
</comment>
<evidence type="ECO:0000256" key="7">
    <source>
        <dbReference type="ARBA" id="ARBA00022723"/>
    </source>
</evidence>
<evidence type="ECO:0000256" key="8">
    <source>
        <dbReference type="ARBA" id="ARBA00022989"/>
    </source>
</evidence>
<keyword evidence="6 17" id="KW-0812">Transmembrane</keyword>
<comment type="subcellular location">
    <subcellularLocation>
        <location evidence="2">Membrane</location>
        <topology evidence="2">Single-pass membrane protein</topology>
    </subcellularLocation>
</comment>
<comment type="pathway">
    <text evidence="3">Hormone biosynthesis.</text>
</comment>
<evidence type="ECO:0000256" key="11">
    <source>
        <dbReference type="ARBA" id="ARBA00023026"/>
    </source>
</evidence>
<organism evidence="18 19">
    <name type="scientific">Staphylotrichum longicolle</name>
    <dbReference type="NCBI Taxonomy" id="669026"/>
    <lineage>
        <taxon>Eukaryota</taxon>
        <taxon>Fungi</taxon>
        <taxon>Dikarya</taxon>
        <taxon>Ascomycota</taxon>
        <taxon>Pezizomycotina</taxon>
        <taxon>Sordariomycetes</taxon>
        <taxon>Sordariomycetidae</taxon>
        <taxon>Sordariales</taxon>
        <taxon>Chaetomiaceae</taxon>
        <taxon>Staphylotrichum</taxon>
    </lineage>
</organism>
<dbReference type="InterPro" id="IPR001128">
    <property type="entry name" value="Cyt_P450"/>
</dbReference>
<dbReference type="GO" id="GO:0004497">
    <property type="term" value="F:monooxygenase activity"/>
    <property type="evidence" value="ECO:0007669"/>
    <property type="project" value="UniProtKB-KW"/>
</dbReference>
<dbReference type="PANTHER" id="PTHR24305">
    <property type="entry name" value="CYTOCHROME P450"/>
    <property type="match status" value="1"/>
</dbReference>
<proteinExistence type="inferred from homology"/>
<evidence type="ECO:0000256" key="13">
    <source>
        <dbReference type="ARBA" id="ARBA00067672"/>
    </source>
</evidence>
<keyword evidence="5 16" id="KW-0349">Heme</keyword>
<dbReference type="GO" id="GO:0005506">
    <property type="term" value="F:iron ion binding"/>
    <property type="evidence" value="ECO:0007669"/>
    <property type="project" value="InterPro"/>
</dbReference>
<dbReference type="AlphaFoldDB" id="A0AAD4F294"/>
<dbReference type="FunFam" id="1.10.630.10:FF:000076">
    <property type="entry name" value="Cytochrome P450 monooxygenase"/>
    <property type="match status" value="1"/>
</dbReference>
<keyword evidence="9" id="KW-0560">Oxidoreductase</keyword>
<keyword evidence="11" id="KW-0843">Virulence</keyword>
<gene>
    <name evidence="18" type="ORF">NEMBOFW57_001398</name>
</gene>
<dbReference type="Pfam" id="PF00067">
    <property type="entry name" value="p450"/>
    <property type="match status" value="1"/>
</dbReference>
<evidence type="ECO:0000256" key="16">
    <source>
        <dbReference type="PIRSR" id="PIRSR602401-1"/>
    </source>
</evidence>
<keyword evidence="19" id="KW-1185">Reference proteome</keyword>
<evidence type="ECO:0000256" key="14">
    <source>
        <dbReference type="ARBA" id="ARBA00068222"/>
    </source>
</evidence>
<dbReference type="GO" id="GO:0016705">
    <property type="term" value="F:oxidoreductase activity, acting on paired donors, with incorporation or reduction of molecular oxygen"/>
    <property type="evidence" value="ECO:0007669"/>
    <property type="project" value="InterPro"/>
</dbReference>
<dbReference type="PANTHER" id="PTHR24305:SF77">
    <property type="entry name" value="CYTOCHROME P450 MONOOXYGENASE"/>
    <property type="match status" value="1"/>
</dbReference>
<evidence type="ECO:0000256" key="6">
    <source>
        <dbReference type="ARBA" id="ARBA00022692"/>
    </source>
</evidence>
<comment type="similarity">
    <text evidence="4">Belongs to the cytochrome P450 family.</text>
</comment>
<feature type="transmembrane region" description="Helical" evidence="17">
    <location>
        <begin position="218"/>
        <end position="241"/>
    </location>
</feature>
<name>A0AAD4F294_9PEZI</name>
<accession>A0AAD4F294</accession>
<dbReference type="SUPFAM" id="SSF48264">
    <property type="entry name" value="Cytochrome P450"/>
    <property type="match status" value="1"/>
</dbReference>
<dbReference type="InterPro" id="IPR050121">
    <property type="entry name" value="Cytochrome_P450_monoxygenase"/>
</dbReference>
<evidence type="ECO:0000256" key="17">
    <source>
        <dbReference type="SAM" id="Phobius"/>
    </source>
</evidence>
<dbReference type="PRINTS" id="PR00385">
    <property type="entry name" value="P450"/>
</dbReference>
<evidence type="ECO:0000256" key="3">
    <source>
        <dbReference type="ARBA" id="ARBA00004972"/>
    </source>
</evidence>
<evidence type="ECO:0000256" key="4">
    <source>
        <dbReference type="ARBA" id="ARBA00010617"/>
    </source>
</evidence>